<dbReference type="PANTHER" id="PTHR24123">
    <property type="entry name" value="ANKYRIN REPEAT-CONTAINING"/>
    <property type="match status" value="1"/>
</dbReference>
<dbReference type="InterPro" id="IPR002110">
    <property type="entry name" value="Ankyrin_rpt"/>
</dbReference>
<evidence type="ECO:0000313" key="4">
    <source>
        <dbReference type="EMBL" id="CAC5386824.1"/>
    </source>
</evidence>
<evidence type="ECO:0000313" key="5">
    <source>
        <dbReference type="Proteomes" id="UP000507470"/>
    </source>
</evidence>
<dbReference type="PROSITE" id="PS50297">
    <property type="entry name" value="ANK_REP_REGION"/>
    <property type="match status" value="2"/>
</dbReference>
<gene>
    <name evidence="4" type="ORF">MCOR_22222</name>
</gene>
<name>A0A6J8BVC3_MYTCO</name>
<dbReference type="PANTHER" id="PTHR24123:SF141">
    <property type="entry name" value="ANKYRIN 2, ISOFORM U"/>
    <property type="match status" value="1"/>
</dbReference>
<reference evidence="4 5" key="1">
    <citation type="submission" date="2020-06" db="EMBL/GenBank/DDBJ databases">
        <authorList>
            <person name="Li R."/>
            <person name="Bekaert M."/>
        </authorList>
    </citation>
    <scope>NUCLEOTIDE SEQUENCE [LARGE SCALE GENOMIC DNA]</scope>
    <source>
        <strain evidence="5">wild</strain>
    </source>
</reference>
<evidence type="ECO:0000256" key="3">
    <source>
        <dbReference type="PROSITE-ProRule" id="PRU00023"/>
    </source>
</evidence>
<keyword evidence="1" id="KW-0677">Repeat</keyword>
<feature type="repeat" description="ANK" evidence="3">
    <location>
        <begin position="30"/>
        <end position="51"/>
    </location>
</feature>
<dbReference type="PROSITE" id="PS50088">
    <property type="entry name" value="ANK_REPEAT"/>
    <property type="match status" value="2"/>
</dbReference>
<dbReference type="SUPFAM" id="SSF48403">
    <property type="entry name" value="Ankyrin repeat"/>
    <property type="match status" value="1"/>
</dbReference>
<dbReference type="EMBL" id="CACVKT020003926">
    <property type="protein sequence ID" value="CAC5386824.1"/>
    <property type="molecule type" value="Genomic_DNA"/>
</dbReference>
<dbReference type="Proteomes" id="UP000507470">
    <property type="component" value="Unassembled WGS sequence"/>
</dbReference>
<dbReference type="Pfam" id="PF12796">
    <property type="entry name" value="Ank_2"/>
    <property type="match status" value="1"/>
</dbReference>
<proteinExistence type="predicted"/>
<sequence>MISNKVSSKSNLMFEISKLKYAIPNKGLKTGLTPLSVAALKGHLDIVQYLLTVDCVRETRSEDGRTALHVASQYGHFHVTKWLIEEGGISPLVVTYKGITPYQLAAAKNGRDSFEKRKEKNKIMDFLKTVMSTEKYKVSSKIPQQKGLLQVPKGPKEEVPIFSDKEFKGLLISGAYKCFWNRIFLTGPFGVGKTSLAKILVGDEAPEERKSTDGIWIYLGRAGMDIKERCWIFLKHGTILNATVQSLLRTKTPSHIVTLDDRRTKMEDTKRDKNMTAIDMTEEEIIKLVRSQCHKGHYEMQKIYMKKYQIIQNSPDVRTNRIQQYILSIGSIPSSHIARLLMRMKSIRKLYVWQHTKI</sequence>
<dbReference type="AlphaFoldDB" id="A0A6J8BVC3"/>
<dbReference type="Gene3D" id="1.25.40.20">
    <property type="entry name" value="Ankyrin repeat-containing domain"/>
    <property type="match status" value="1"/>
</dbReference>
<keyword evidence="5" id="KW-1185">Reference proteome</keyword>
<dbReference type="SMART" id="SM00248">
    <property type="entry name" value="ANK"/>
    <property type="match status" value="2"/>
</dbReference>
<evidence type="ECO:0000256" key="2">
    <source>
        <dbReference type="ARBA" id="ARBA00023043"/>
    </source>
</evidence>
<dbReference type="OrthoDB" id="6286668at2759"/>
<feature type="repeat" description="ANK" evidence="3">
    <location>
        <begin position="63"/>
        <end position="87"/>
    </location>
</feature>
<organism evidence="4 5">
    <name type="scientific">Mytilus coruscus</name>
    <name type="common">Sea mussel</name>
    <dbReference type="NCBI Taxonomy" id="42192"/>
    <lineage>
        <taxon>Eukaryota</taxon>
        <taxon>Metazoa</taxon>
        <taxon>Spiralia</taxon>
        <taxon>Lophotrochozoa</taxon>
        <taxon>Mollusca</taxon>
        <taxon>Bivalvia</taxon>
        <taxon>Autobranchia</taxon>
        <taxon>Pteriomorphia</taxon>
        <taxon>Mytilida</taxon>
        <taxon>Mytiloidea</taxon>
        <taxon>Mytilidae</taxon>
        <taxon>Mytilinae</taxon>
        <taxon>Mytilus</taxon>
    </lineage>
</organism>
<evidence type="ECO:0000256" key="1">
    <source>
        <dbReference type="ARBA" id="ARBA00022737"/>
    </source>
</evidence>
<dbReference type="InterPro" id="IPR036770">
    <property type="entry name" value="Ankyrin_rpt-contain_sf"/>
</dbReference>
<accession>A0A6J8BVC3</accession>
<dbReference type="SUPFAM" id="SSF52540">
    <property type="entry name" value="P-loop containing nucleoside triphosphate hydrolases"/>
    <property type="match status" value="1"/>
</dbReference>
<dbReference type="InterPro" id="IPR027417">
    <property type="entry name" value="P-loop_NTPase"/>
</dbReference>
<dbReference type="InterPro" id="IPR051165">
    <property type="entry name" value="Multifunctional_ANK_Repeat"/>
</dbReference>
<protein>
    <submittedName>
        <fullName evidence="4">Uncharacterized protein</fullName>
    </submittedName>
</protein>
<keyword evidence="2 3" id="KW-0040">ANK repeat</keyword>